<dbReference type="Proteomes" id="UP000279236">
    <property type="component" value="Unassembled WGS sequence"/>
</dbReference>
<name>A0A427XL07_9TREE</name>
<evidence type="ECO:0000313" key="1">
    <source>
        <dbReference type="EMBL" id="RSH79434.1"/>
    </source>
</evidence>
<organism evidence="1 2">
    <name type="scientific">Apiotrichum porosum</name>
    <dbReference type="NCBI Taxonomy" id="105984"/>
    <lineage>
        <taxon>Eukaryota</taxon>
        <taxon>Fungi</taxon>
        <taxon>Dikarya</taxon>
        <taxon>Basidiomycota</taxon>
        <taxon>Agaricomycotina</taxon>
        <taxon>Tremellomycetes</taxon>
        <taxon>Trichosporonales</taxon>
        <taxon>Trichosporonaceae</taxon>
        <taxon>Apiotrichum</taxon>
    </lineage>
</organism>
<comment type="caution">
    <text evidence="1">The sequence shown here is derived from an EMBL/GenBank/DDBJ whole genome shotgun (WGS) entry which is preliminary data.</text>
</comment>
<protein>
    <submittedName>
        <fullName evidence="1">Uncharacterized protein</fullName>
    </submittedName>
</protein>
<gene>
    <name evidence="1" type="ORF">EHS24_001481</name>
</gene>
<sequence length="148" mass="17389">MVMLALTYPGYQPPYQPLSVQRPGYYFDNFYNDAYLQEPYYPEPFYRPNLYSSYNAFNNYRDTMYNPYNTKPYNVSVSLGYVHPNHLPQLQVYIDQWLSAHGVSVLSSQPFTDFAGSTELNFHVNGWNQSLRLDLANHVNYLRNCRGL</sequence>
<proteinExistence type="predicted"/>
<dbReference type="GeneID" id="39586024"/>
<reference evidence="1 2" key="1">
    <citation type="submission" date="2018-11" db="EMBL/GenBank/DDBJ databases">
        <title>Genome sequence of Apiotrichum porosum DSM 27194.</title>
        <authorList>
            <person name="Aliyu H."/>
            <person name="Gorte O."/>
            <person name="Ochsenreither K."/>
        </authorList>
    </citation>
    <scope>NUCLEOTIDE SEQUENCE [LARGE SCALE GENOMIC DNA]</scope>
    <source>
        <strain evidence="1 2">DSM 27194</strain>
    </source>
</reference>
<keyword evidence="2" id="KW-1185">Reference proteome</keyword>
<dbReference type="RefSeq" id="XP_028474581.1">
    <property type="nucleotide sequence ID" value="XM_028617274.1"/>
</dbReference>
<evidence type="ECO:0000313" key="2">
    <source>
        <dbReference type="Proteomes" id="UP000279236"/>
    </source>
</evidence>
<dbReference type="EMBL" id="RSCE01000010">
    <property type="protein sequence ID" value="RSH79434.1"/>
    <property type="molecule type" value="Genomic_DNA"/>
</dbReference>
<dbReference type="AlphaFoldDB" id="A0A427XL07"/>
<accession>A0A427XL07</accession>